<gene>
    <name evidence="2" type="ORF">VC83_08566</name>
</gene>
<dbReference type="Pfam" id="PF12937">
    <property type="entry name" value="F-box-like"/>
    <property type="match status" value="1"/>
</dbReference>
<reference evidence="2" key="1">
    <citation type="submission" date="2016-03" db="EMBL/GenBank/DDBJ databases">
        <title>Updated assembly of Pseudogymnoascus destructans, the fungus causing white-nose syndrome of bats.</title>
        <authorList>
            <person name="Palmer J.M."/>
            <person name="Drees K.P."/>
            <person name="Foster J.T."/>
            <person name="Lindner D.L."/>
        </authorList>
    </citation>
    <scope>NUCLEOTIDE SEQUENCE [LARGE SCALE GENOMIC DNA]</scope>
    <source>
        <strain evidence="2">20631-21</strain>
    </source>
</reference>
<accession>A0A177A0D3</accession>
<dbReference type="EMBL" id="KV441413">
    <property type="protein sequence ID" value="OAF54942.1"/>
    <property type="molecule type" value="Genomic_DNA"/>
</dbReference>
<protein>
    <recommendedName>
        <fullName evidence="1">F-box domain-containing protein</fullName>
    </recommendedName>
</protein>
<dbReference type="OrthoDB" id="3445164at2759"/>
<dbReference type="InterPro" id="IPR036047">
    <property type="entry name" value="F-box-like_dom_sf"/>
</dbReference>
<dbReference type="AlphaFoldDB" id="A0A177A0D3"/>
<dbReference type="eggNOG" id="ENOG502RASA">
    <property type="taxonomic scope" value="Eukaryota"/>
</dbReference>
<sequence>MATAEVLTTTHAMHTPSVDPPTLALYPGGAIDATSSAHYGATSDLPRAPLLIPSLAAALLPLIEAETPTTTPTTSLTSLPTELHLLIFSSLDPIDSTCLGLTSRHFYTAYRATHRVRVPLNQRRRGPNTLESAWEVLGPVTACRYCGIYRCELHMHIRDFMPGRYEYCAVRGVFGLKAKEGVEDRCFRSNPPKPMMCGRHWLPNIEEPAVEASKL</sequence>
<dbReference type="SUPFAM" id="SSF81383">
    <property type="entry name" value="F-box domain"/>
    <property type="match status" value="1"/>
</dbReference>
<evidence type="ECO:0000259" key="1">
    <source>
        <dbReference type="PROSITE" id="PS50181"/>
    </source>
</evidence>
<proteinExistence type="predicted"/>
<dbReference type="Proteomes" id="UP000077154">
    <property type="component" value="Unassembled WGS sequence"/>
</dbReference>
<dbReference type="RefSeq" id="XP_024320245.1">
    <property type="nucleotide sequence ID" value="XM_024472114.1"/>
</dbReference>
<name>A0A177A0D3_9PEZI</name>
<dbReference type="PROSITE" id="PS50181">
    <property type="entry name" value="FBOX"/>
    <property type="match status" value="1"/>
</dbReference>
<dbReference type="VEuPathDB" id="FungiDB:GMDG_05920"/>
<organism evidence="2">
    <name type="scientific">Pseudogymnoascus destructans</name>
    <dbReference type="NCBI Taxonomy" id="655981"/>
    <lineage>
        <taxon>Eukaryota</taxon>
        <taxon>Fungi</taxon>
        <taxon>Dikarya</taxon>
        <taxon>Ascomycota</taxon>
        <taxon>Pezizomycotina</taxon>
        <taxon>Leotiomycetes</taxon>
        <taxon>Thelebolales</taxon>
        <taxon>Thelebolaceae</taxon>
        <taxon>Pseudogymnoascus</taxon>
    </lineage>
</organism>
<evidence type="ECO:0000313" key="2">
    <source>
        <dbReference type="EMBL" id="OAF54942.1"/>
    </source>
</evidence>
<feature type="domain" description="F-box" evidence="1">
    <location>
        <begin position="73"/>
        <end position="120"/>
    </location>
</feature>
<dbReference type="InterPro" id="IPR001810">
    <property type="entry name" value="F-box_dom"/>
</dbReference>
<dbReference type="GeneID" id="36291606"/>